<dbReference type="Proteomes" id="UP001328107">
    <property type="component" value="Unassembled WGS sequence"/>
</dbReference>
<evidence type="ECO:0000256" key="3">
    <source>
        <dbReference type="ARBA" id="ARBA00022806"/>
    </source>
</evidence>
<dbReference type="EMBL" id="BTRK01000005">
    <property type="protein sequence ID" value="GMR55348.1"/>
    <property type="molecule type" value="Genomic_DNA"/>
</dbReference>
<dbReference type="SUPFAM" id="SSF52540">
    <property type="entry name" value="P-loop containing nucleoside triphosphate hydrolases"/>
    <property type="match status" value="1"/>
</dbReference>
<dbReference type="PANTHER" id="PTHR43788:SF16">
    <property type="entry name" value="HELICASE WITH ZINC FINGER 2"/>
    <property type="match status" value="1"/>
</dbReference>
<dbReference type="AlphaFoldDB" id="A0AAN5I7I9"/>
<comment type="caution">
    <text evidence="5">The sequence shown here is derived from an EMBL/GenBank/DDBJ whole genome shotgun (WGS) entry which is preliminary data.</text>
</comment>
<evidence type="ECO:0000313" key="5">
    <source>
        <dbReference type="EMBL" id="GMR55348.1"/>
    </source>
</evidence>
<dbReference type="GO" id="GO:0016787">
    <property type="term" value="F:hydrolase activity"/>
    <property type="evidence" value="ECO:0007669"/>
    <property type="project" value="UniProtKB-KW"/>
</dbReference>
<dbReference type="InterPro" id="IPR027417">
    <property type="entry name" value="P-loop_NTPase"/>
</dbReference>
<evidence type="ECO:0000256" key="2">
    <source>
        <dbReference type="ARBA" id="ARBA00022801"/>
    </source>
</evidence>
<keyword evidence="2" id="KW-0378">Hydrolase</keyword>
<dbReference type="PANTHER" id="PTHR43788">
    <property type="entry name" value="DNA2/NAM7 HELICASE FAMILY MEMBER"/>
    <property type="match status" value="1"/>
</dbReference>
<evidence type="ECO:0000256" key="1">
    <source>
        <dbReference type="ARBA" id="ARBA00022741"/>
    </source>
</evidence>
<dbReference type="Gene3D" id="3.40.50.300">
    <property type="entry name" value="P-loop containing nucleotide triphosphate hydrolases"/>
    <property type="match status" value="1"/>
</dbReference>
<dbReference type="InterPro" id="IPR050534">
    <property type="entry name" value="Coronavir_polyprotein_1ab"/>
</dbReference>
<keyword evidence="4" id="KW-0067">ATP-binding</keyword>
<sequence>GSTTATVDGKRAPFDRRSEYLKRVFEVRTSSQRAGCVVTAVRALSATEETRIEDRLGGFTTYGKPGALELMDELFRLGSQFRASVSRGEDTSDMGEMKIDESIILQTIMDKTIGSLRECRPLLDCIYGMHKTTVATADVGLQSMYFRDGTVLRLNAAQSRAVRLYADENGPRVFCILSSPGSGKTTVAAAMAAEVGQEARMSTRTKIGRYNETIREHYYSNVQLLLSVQNVAVDNMGAALKKMDYGGGQVYNMKSSKKLNFKDPAPYDFFDLMDHDDLDE</sequence>
<keyword evidence="6" id="KW-1185">Reference proteome</keyword>
<feature type="non-terminal residue" evidence="5">
    <location>
        <position position="1"/>
    </location>
</feature>
<keyword evidence="3" id="KW-0347">Helicase</keyword>
<evidence type="ECO:0000256" key="4">
    <source>
        <dbReference type="ARBA" id="ARBA00022840"/>
    </source>
</evidence>
<accession>A0AAN5I7I9</accession>
<organism evidence="5 6">
    <name type="scientific">Pristionchus mayeri</name>
    <dbReference type="NCBI Taxonomy" id="1317129"/>
    <lineage>
        <taxon>Eukaryota</taxon>
        <taxon>Metazoa</taxon>
        <taxon>Ecdysozoa</taxon>
        <taxon>Nematoda</taxon>
        <taxon>Chromadorea</taxon>
        <taxon>Rhabditida</taxon>
        <taxon>Rhabditina</taxon>
        <taxon>Diplogasteromorpha</taxon>
        <taxon>Diplogasteroidea</taxon>
        <taxon>Neodiplogasteridae</taxon>
        <taxon>Pristionchus</taxon>
    </lineage>
</organism>
<name>A0AAN5I7I9_9BILA</name>
<dbReference type="GO" id="GO:0043139">
    <property type="term" value="F:5'-3' DNA helicase activity"/>
    <property type="evidence" value="ECO:0007669"/>
    <property type="project" value="TreeGrafter"/>
</dbReference>
<evidence type="ECO:0000313" key="6">
    <source>
        <dbReference type="Proteomes" id="UP001328107"/>
    </source>
</evidence>
<dbReference type="GO" id="GO:0005524">
    <property type="term" value="F:ATP binding"/>
    <property type="evidence" value="ECO:0007669"/>
    <property type="project" value="UniProtKB-KW"/>
</dbReference>
<proteinExistence type="predicted"/>
<keyword evidence="1" id="KW-0547">Nucleotide-binding</keyword>
<protein>
    <submittedName>
        <fullName evidence="5">Uncharacterized protein</fullName>
    </submittedName>
</protein>
<reference evidence="6" key="1">
    <citation type="submission" date="2022-10" db="EMBL/GenBank/DDBJ databases">
        <title>Genome assembly of Pristionchus species.</title>
        <authorList>
            <person name="Yoshida K."/>
            <person name="Sommer R.J."/>
        </authorList>
    </citation>
    <scope>NUCLEOTIDE SEQUENCE [LARGE SCALE GENOMIC DNA]</scope>
    <source>
        <strain evidence="6">RS5460</strain>
    </source>
</reference>
<gene>
    <name evidence="5" type="ORF">PMAYCL1PPCAC_25542</name>
</gene>